<dbReference type="Gene3D" id="3.30.300.30">
    <property type="match status" value="1"/>
</dbReference>
<gene>
    <name evidence="5" type="ORF">WDS16_26640</name>
</gene>
<evidence type="ECO:0000259" key="3">
    <source>
        <dbReference type="Pfam" id="PF00501"/>
    </source>
</evidence>
<dbReference type="Pfam" id="PF00501">
    <property type="entry name" value="AMP-binding"/>
    <property type="match status" value="1"/>
</dbReference>
<dbReference type="InterPro" id="IPR045851">
    <property type="entry name" value="AMP-bd_C_sf"/>
</dbReference>
<dbReference type="EMBL" id="CP147846">
    <property type="protein sequence ID" value="WXG68720.1"/>
    <property type="molecule type" value="Genomic_DNA"/>
</dbReference>
<feature type="domain" description="AMP-dependent synthetase/ligase" evidence="3">
    <location>
        <begin position="23"/>
        <end position="379"/>
    </location>
</feature>
<dbReference type="InterPro" id="IPR042099">
    <property type="entry name" value="ANL_N_sf"/>
</dbReference>
<evidence type="ECO:0000256" key="2">
    <source>
        <dbReference type="ARBA" id="ARBA00022598"/>
    </source>
</evidence>
<dbReference type="Gene3D" id="3.40.50.12780">
    <property type="entry name" value="N-terminal domain of ligase-like"/>
    <property type="match status" value="1"/>
</dbReference>
<evidence type="ECO:0000313" key="5">
    <source>
        <dbReference type="EMBL" id="WXG68720.1"/>
    </source>
</evidence>
<evidence type="ECO:0000256" key="1">
    <source>
        <dbReference type="ARBA" id="ARBA00006432"/>
    </source>
</evidence>
<name>A0ABZ2PKD0_9NOCA</name>
<dbReference type="Pfam" id="PF13193">
    <property type="entry name" value="AMP-binding_C"/>
    <property type="match status" value="1"/>
</dbReference>
<reference evidence="5 6" key="1">
    <citation type="submission" date="2024-03" db="EMBL/GenBank/DDBJ databases">
        <title>Natural products discovery in diverse microorganisms through a two-stage MS feature dereplication strategy.</title>
        <authorList>
            <person name="Zhang R."/>
        </authorList>
    </citation>
    <scope>NUCLEOTIDE SEQUENCE [LARGE SCALE GENOMIC DNA]</scope>
    <source>
        <strain evidence="5 6">18930</strain>
    </source>
</reference>
<protein>
    <submittedName>
        <fullName evidence="5">AMP-binding protein</fullName>
    </submittedName>
</protein>
<proteinExistence type="inferred from homology"/>
<evidence type="ECO:0000259" key="4">
    <source>
        <dbReference type="Pfam" id="PF13193"/>
    </source>
</evidence>
<evidence type="ECO:0000313" key="6">
    <source>
        <dbReference type="Proteomes" id="UP001432000"/>
    </source>
</evidence>
<dbReference type="InterPro" id="IPR020845">
    <property type="entry name" value="AMP-binding_CS"/>
</dbReference>
<dbReference type="Proteomes" id="UP001432000">
    <property type="component" value="Chromosome"/>
</dbReference>
<dbReference type="RefSeq" id="WP_338889108.1">
    <property type="nucleotide sequence ID" value="NZ_CP147846.1"/>
</dbReference>
<accession>A0ABZ2PKD0</accession>
<dbReference type="InterPro" id="IPR000873">
    <property type="entry name" value="AMP-dep_synth/lig_dom"/>
</dbReference>
<organism evidence="5 6">
    <name type="scientific">Rhodococcus sovatensis</name>
    <dbReference type="NCBI Taxonomy" id="1805840"/>
    <lineage>
        <taxon>Bacteria</taxon>
        <taxon>Bacillati</taxon>
        <taxon>Actinomycetota</taxon>
        <taxon>Actinomycetes</taxon>
        <taxon>Mycobacteriales</taxon>
        <taxon>Nocardiaceae</taxon>
        <taxon>Rhodococcus</taxon>
    </lineage>
</organism>
<keyword evidence="2" id="KW-0436">Ligase</keyword>
<dbReference type="PANTHER" id="PTHR43201:SF5">
    <property type="entry name" value="MEDIUM-CHAIN ACYL-COA LIGASE ACSF2, MITOCHONDRIAL"/>
    <property type="match status" value="1"/>
</dbReference>
<feature type="domain" description="AMP-binding enzyme C-terminal" evidence="4">
    <location>
        <begin position="429"/>
        <end position="506"/>
    </location>
</feature>
<sequence>MTIDSAVGTGTVTTGTLWDLLSDRARTSRERTMLIDEHGRRETFGSVVDAVERVAAGLLAQGISAGSTVSWQLPTRIDTVVLSMALARLGAVQNPIIPIYRGREVGAMVDQCASEWLITLERFRGFDHRAMAEEVRENARGPLELMVITDGLPDGDPATLPAPPTDGDAARWIYTTSGTTSAPKGVCHSDGTLMAGGLGLADALGATAEDVSTILFPYAHIGGPDMMVAGLVTGMALVIMEVFEPVAAVELMRGNSVTVTGGSTPHYSLLLAEQRKQPGTALIPTLRALAGGGAPMPESLFRDVLHEMGIPVLHAYGMTECPMITAARPADATELLATTSGRPVLGCEVQIRSEDDEVLPVGVAGRVWLRGSMLFKHYLDDGDIVRPFDEDGWLFTGDLGRLQVDGHLVLVGREKDLIIRKGESISPIEIEVVLSQHPAIADVAVIGLADDVRGERICAVVQLHPDALPLELSDLREHCHESGISPAKYPEQIEFVSEMPRTPTMKIRKQNLRASLAGSSAAEKPRPAAVV</sequence>
<dbReference type="PANTHER" id="PTHR43201">
    <property type="entry name" value="ACYL-COA SYNTHETASE"/>
    <property type="match status" value="1"/>
</dbReference>
<dbReference type="InterPro" id="IPR025110">
    <property type="entry name" value="AMP-bd_C"/>
</dbReference>
<dbReference type="SUPFAM" id="SSF56801">
    <property type="entry name" value="Acetyl-CoA synthetase-like"/>
    <property type="match status" value="1"/>
</dbReference>
<keyword evidence="6" id="KW-1185">Reference proteome</keyword>
<dbReference type="PROSITE" id="PS00455">
    <property type="entry name" value="AMP_BINDING"/>
    <property type="match status" value="1"/>
</dbReference>
<comment type="similarity">
    <text evidence="1">Belongs to the ATP-dependent AMP-binding enzyme family.</text>
</comment>